<keyword evidence="3" id="KW-1185">Reference proteome</keyword>
<evidence type="ECO:0000313" key="2">
    <source>
        <dbReference type="EMBL" id="KAK2825784.1"/>
    </source>
</evidence>
<reference evidence="2" key="1">
    <citation type="submission" date="2023-07" db="EMBL/GenBank/DDBJ databases">
        <title>Chromosome-level Genome Assembly of Striped Snakehead (Channa striata).</title>
        <authorList>
            <person name="Liu H."/>
        </authorList>
    </citation>
    <scope>NUCLEOTIDE SEQUENCE</scope>
    <source>
        <strain evidence="2">Gz</strain>
        <tissue evidence="2">Muscle</tissue>
    </source>
</reference>
<evidence type="ECO:0000256" key="1">
    <source>
        <dbReference type="SAM" id="MobiDB-lite"/>
    </source>
</evidence>
<name>A0AA88LWS3_CHASR</name>
<proteinExistence type="predicted"/>
<dbReference type="EMBL" id="JAUPFM010000016">
    <property type="protein sequence ID" value="KAK2825784.1"/>
    <property type="molecule type" value="Genomic_DNA"/>
</dbReference>
<feature type="region of interest" description="Disordered" evidence="1">
    <location>
        <begin position="1"/>
        <end position="152"/>
    </location>
</feature>
<dbReference type="Proteomes" id="UP001187415">
    <property type="component" value="Unassembled WGS sequence"/>
</dbReference>
<feature type="compositionally biased region" description="Basic and acidic residues" evidence="1">
    <location>
        <begin position="13"/>
        <end position="27"/>
    </location>
</feature>
<sequence>MQSVEARPYPHQILRERSSRRPRENKRAASIRVGPSPSCTSASSDEEGSDEGERKKKRGGSRSGSTEAPKRGAPRAKKRDASEGPPSPRHLSARINKVSPHTYSDGCGPENPGSHGQSKDAGSDGEESGPFDQRESTREERGRGESVANLLG</sequence>
<evidence type="ECO:0000313" key="3">
    <source>
        <dbReference type="Proteomes" id="UP001187415"/>
    </source>
</evidence>
<dbReference type="AlphaFoldDB" id="A0AA88LWS3"/>
<gene>
    <name evidence="2" type="ORF">Q5P01_019998</name>
</gene>
<feature type="compositionally biased region" description="Basic and acidic residues" evidence="1">
    <location>
        <begin position="132"/>
        <end position="144"/>
    </location>
</feature>
<organism evidence="2 3">
    <name type="scientific">Channa striata</name>
    <name type="common">Snakehead murrel</name>
    <name type="synonym">Ophicephalus striatus</name>
    <dbReference type="NCBI Taxonomy" id="64152"/>
    <lineage>
        <taxon>Eukaryota</taxon>
        <taxon>Metazoa</taxon>
        <taxon>Chordata</taxon>
        <taxon>Craniata</taxon>
        <taxon>Vertebrata</taxon>
        <taxon>Euteleostomi</taxon>
        <taxon>Actinopterygii</taxon>
        <taxon>Neopterygii</taxon>
        <taxon>Teleostei</taxon>
        <taxon>Neoteleostei</taxon>
        <taxon>Acanthomorphata</taxon>
        <taxon>Anabantaria</taxon>
        <taxon>Anabantiformes</taxon>
        <taxon>Channoidei</taxon>
        <taxon>Channidae</taxon>
        <taxon>Channa</taxon>
    </lineage>
</organism>
<accession>A0AA88LWS3</accession>
<comment type="caution">
    <text evidence="2">The sequence shown here is derived from an EMBL/GenBank/DDBJ whole genome shotgun (WGS) entry which is preliminary data.</text>
</comment>
<protein>
    <submittedName>
        <fullName evidence="2">Uncharacterized protein</fullName>
    </submittedName>
</protein>